<gene>
    <name evidence="1" type="ORF">NCI01_09680</name>
</gene>
<evidence type="ECO:0000313" key="1">
    <source>
        <dbReference type="EMBL" id="MCP3422064.1"/>
    </source>
</evidence>
<dbReference type="EMBL" id="JANARS010000004">
    <property type="protein sequence ID" value="MCP3422064.1"/>
    <property type="molecule type" value="Genomic_DNA"/>
</dbReference>
<evidence type="ECO:0008006" key="3">
    <source>
        <dbReference type="Google" id="ProtNLM"/>
    </source>
</evidence>
<protein>
    <recommendedName>
        <fullName evidence="3">DUF222 domain-containing protein</fullName>
    </recommendedName>
</protein>
<organism evidence="1 2">
    <name type="scientific">Nocardioides pinisoli</name>
    <dbReference type="NCBI Taxonomy" id="2950279"/>
    <lineage>
        <taxon>Bacteria</taxon>
        <taxon>Bacillati</taxon>
        <taxon>Actinomycetota</taxon>
        <taxon>Actinomycetes</taxon>
        <taxon>Propionibacteriales</taxon>
        <taxon>Nocardioidaceae</taxon>
        <taxon>Nocardioides</taxon>
    </lineage>
</organism>
<accession>A0ABT1KXJ6</accession>
<dbReference type="RefSeq" id="WP_254181279.1">
    <property type="nucleotide sequence ID" value="NZ_JANARS010000004.1"/>
</dbReference>
<keyword evidence="2" id="KW-1185">Reference proteome</keyword>
<sequence>MPSTAPPTILEPFLAAADAVASARADVDVETARELMAEAAGMLHDSLALDHLDEHDLPIAVAGLAADLTALDPGAAVRARAGAVGDRPDLHDPDGVRGAFLVSAQVLGL</sequence>
<reference evidence="1 2" key="1">
    <citation type="submission" date="2022-06" db="EMBL/GenBank/DDBJ databases">
        <authorList>
            <person name="So Y."/>
        </authorList>
    </citation>
    <scope>NUCLEOTIDE SEQUENCE [LARGE SCALE GENOMIC DNA]</scope>
    <source>
        <strain evidence="1 2">STR3</strain>
    </source>
</reference>
<comment type="caution">
    <text evidence="1">The sequence shown here is derived from an EMBL/GenBank/DDBJ whole genome shotgun (WGS) entry which is preliminary data.</text>
</comment>
<dbReference type="Proteomes" id="UP001204524">
    <property type="component" value="Unassembled WGS sequence"/>
</dbReference>
<proteinExistence type="predicted"/>
<name>A0ABT1KXJ6_9ACTN</name>
<evidence type="ECO:0000313" key="2">
    <source>
        <dbReference type="Proteomes" id="UP001204524"/>
    </source>
</evidence>